<protein>
    <submittedName>
        <fullName evidence="1">Uncharacterized protein</fullName>
    </submittedName>
</protein>
<sequence length="110" mass="12232">MVGLFSSINTGKLPRKAYIPPVLNFRIKTTVGQSRGLYMYVDISKEAAVVAASALLFLINIFKKFKVFGLPVQLGSQLEVITTIAELKATCTSCDSFILWSEQIKLKTYH</sequence>
<evidence type="ECO:0000313" key="2">
    <source>
        <dbReference type="Proteomes" id="UP001054945"/>
    </source>
</evidence>
<dbReference type="AlphaFoldDB" id="A0AAV4XPT3"/>
<dbReference type="EMBL" id="BPLR01018072">
    <property type="protein sequence ID" value="GIY96662.1"/>
    <property type="molecule type" value="Genomic_DNA"/>
</dbReference>
<keyword evidence="2" id="KW-1185">Reference proteome</keyword>
<comment type="caution">
    <text evidence="1">The sequence shown here is derived from an EMBL/GenBank/DDBJ whole genome shotgun (WGS) entry which is preliminary data.</text>
</comment>
<evidence type="ECO:0000313" key="1">
    <source>
        <dbReference type="EMBL" id="GIY96662.1"/>
    </source>
</evidence>
<name>A0AAV4XPT3_CAEEX</name>
<organism evidence="1 2">
    <name type="scientific">Caerostris extrusa</name>
    <name type="common">Bark spider</name>
    <name type="synonym">Caerostris bankana</name>
    <dbReference type="NCBI Taxonomy" id="172846"/>
    <lineage>
        <taxon>Eukaryota</taxon>
        <taxon>Metazoa</taxon>
        <taxon>Ecdysozoa</taxon>
        <taxon>Arthropoda</taxon>
        <taxon>Chelicerata</taxon>
        <taxon>Arachnida</taxon>
        <taxon>Araneae</taxon>
        <taxon>Araneomorphae</taxon>
        <taxon>Entelegynae</taxon>
        <taxon>Araneoidea</taxon>
        <taxon>Araneidae</taxon>
        <taxon>Caerostris</taxon>
    </lineage>
</organism>
<accession>A0AAV4XPT3</accession>
<proteinExistence type="predicted"/>
<reference evidence="1 2" key="1">
    <citation type="submission" date="2021-06" db="EMBL/GenBank/DDBJ databases">
        <title>Caerostris extrusa draft genome.</title>
        <authorList>
            <person name="Kono N."/>
            <person name="Arakawa K."/>
        </authorList>
    </citation>
    <scope>NUCLEOTIDE SEQUENCE [LARGE SCALE GENOMIC DNA]</scope>
</reference>
<dbReference type="Proteomes" id="UP001054945">
    <property type="component" value="Unassembled WGS sequence"/>
</dbReference>
<gene>
    <name evidence="1" type="ORF">CEXT_336731</name>
</gene>